<dbReference type="eggNOG" id="COG3335">
    <property type="taxonomic scope" value="Bacteria"/>
</dbReference>
<sequence length="76" mass="8841">MIFNGSCNTQLFEAWVKQFLIKELKPVQIVITDNASFHNSQRTKELLESAGCKVVFLPPYSPDLNIIEKFWAHMER</sequence>
<dbReference type="SUPFAM" id="SSF53098">
    <property type="entry name" value="Ribonuclease H-like"/>
    <property type="match status" value="1"/>
</dbReference>
<name>W6TDS1_HOLOB</name>
<protein>
    <submittedName>
        <fullName evidence="2">Integrase core domain protein</fullName>
    </submittedName>
</protein>
<dbReference type="RefSeq" id="WP_021827238.1">
    <property type="nucleotide sequence ID" value="NZ_AWTR02000059.1"/>
</dbReference>
<comment type="caution">
    <text evidence="2">The sequence shown here is derived from an EMBL/GenBank/DDBJ whole genome shotgun (WGS) entry which is preliminary data.</text>
</comment>
<dbReference type="AlphaFoldDB" id="W6TDS1"/>
<dbReference type="Gene3D" id="3.30.420.10">
    <property type="entry name" value="Ribonuclease H-like superfamily/Ribonuclease H"/>
    <property type="match status" value="1"/>
</dbReference>
<dbReference type="PANTHER" id="PTHR46564:SF1">
    <property type="entry name" value="TRANSPOSASE"/>
    <property type="match status" value="1"/>
</dbReference>
<evidence type="ECO:0000313" key="3">
    <source>
        <dbReference type="Proteomes" id="UP000019112"/>
    </source>
</evidence>
<dbReference type="Pfam" id="PF13358">
    <property type="entry name" value="DDE_3"/>
    <property type="match status" value="1"/>
</dbReference>
<accession>W6TDS1</accession>
<dbReference type="PANTHER" id="PTHR46564">
    <property type="entry name" value="TRANSPOSASE"/>
    <property type="match status" value="1"/>
</dbReference>
<dbReference type="InterPro" id="IPR036397">
    <property type="entry name" value="RNaseH_sf"/>
</dbReference>
<dbReference type="Proteomes" id="UP000019112">
    <property type="component" value="Unassembled WGS sequence"/>
</dbReference>
<gene>
    <name evidence="2" type="ORF">P618_200631</name>
</gene>
<dbReference type="GO" id="GO:0003676">
    <property type="term" value="F:nucleic acid binding"/>
    <property type="evidence" value="ECO:0007669"/>
    <property type="project" value="InterPro"/>
</dbReference>
<feature type="domain" description="Tc1-like transposase DDE" evidence="1">
    <location>
        <begin position="1"/>
        <end position="75"/>
    </location>
</feature>
<dbReference type="InterPro" id="IPR038717">
    <property type="entry name" value="Tc1-like_DDE_dom"/>
</dbReference>
<dbReference type="OrthoDB" id="565387at2"/>
<evidence type="ECO:0000259" key="1">
    <source>
        <dbReference type="Pfam" id="PF13358"/>
    </source>
</evidence>
<evidence type="ECO:0000313" key="2">
    <source>
        <dbReference type="EMBL" id="ETZ07233.1"/>
    </source>
</evidence>
<proteinExistence type="predicted"/>
<organism evidence="2 3">
    <name type="scientific">Holospora obtusa F1</name>
    <dbReference type="NCBI Taxonomy" id="1399147"/>
    <lineage>
        <taxon>Bacteria</taxon>
        <taxon>Pseudomonadati</taxon>
        <taxon>Pseudomonadota</taxon>
        <taxon>Alphaproteobacteria</taxon>
        <taxon>Holosporales</taxon>
        <taxon>Holosporaceae</taxon>
        <taxon>Holospora</taxon>
    </lineage>
</organism>
<dbReference type="InterPro" id="IPR012337">
    <property type="entry name" value="RNaseH-like_sf"/>
</dbReference>
<dbReference type="EMBL" id="AWTR02000059">
    <property type="protein sequence ID" value="ETZ07233.1"/>
    <property type="molecule type" value="Genomic_DNA"/>
</dbReference>
<dbReference type="STRING" id="1399147.P618_200631"/>
<reference evidence="2 3" key="1">
    <citation type="journal article" date="2014" name="FEMS Microbiol. Lett.">
        <title>Draft genome sequences of three Holospora species (Holospora obtusa, Holospora undulata, and Holospora elegans), endonuclear symbiotic bacteria of the ciliate Paramecium caudatum.</title>
        <authorList>
            <person name="Dohra H."/>
            <person name="Tanaka K."/>
            <person name="Suzuki T."/>
            <person name="Fujishima M."/>
            <person name="Suzuki H."/>
        </authorList>
    </citation>
    <scope>NUCLEOTIDE SEQUENCE [LARGE SCALE GENOMIC DNA]</scope>
    <source>
        <strain evidence="2 3">F1</strain>
    </source>
</reference>
<keyword evidence="3" id="KW-1185">Reference proteome</keyword>